<name>A0AAF0EFI6_9BASI</name>
<dbReference type="EMBL" id="CP119905">
    <property type="protein sequence ID" value="WFD24469.1"/>
    <property type="molecule type" value="Genomic_DNA"/>
</dbReference>
<organism evidence="3 4">
    <name type="scientific">Malassezia equina</name>
    <dbReference type="NCBI Taxonomy" id="1381935"/>
    <lineage>
        <taxon>Eukaryota</taxon>
        <taxon>Fungi</taxon>
        <taxon>Dikarya</taxon>
        <taxon>Basidiomycota</taxon>
        <taxon>Ustilaginomycotina</taxon>
        <taxon>Malasseziomycetes</taxon>
        <taxon>Malasseziales</taxon>
        <taxon>Malasseziaceae</taxon>
        <taxon>Malassezia</taxon>
    </lineage>
</organism>
<feature type="region of interest" description="Disordered" evidence="1">
    <location>
        <begin position="53"/>
        <end position="140"/>
    </location>
</feature>
<keyword evidence="4" id="KW-1185">Reference proteome</keyword>
<evidence type="ECO:0000256" key="2">
    <source>
        <dbReference type="SAM" id="Phobius"/>
    </source>
</evidence>
<feature type="compositionally biased region" description="Pro residues" evidence="1">
    <location>
        <begin position="122"/>
        <end position="140"/>
    </location>
</feature>
<protein>
    <submittedName>
        <fullName evidence="3">Uncharacterized protein</fullName>
    </submittedName>
</protein>
<feature type="compositionally biased region" description="Pro residues" evidence="1">
    <location>
        <begin position="106"/>
        <end position="115"/>
    </location>
</feature>
<keyword evidence="2" id="KW-0472">Membrane</keyword>
<gene>
    <name evidence="3" type="ORF">MEQU1_003171</name>
</gene>
<evidence type="ECO:0000256" key="1">
    <source>
        <dbReference type="SAM" id="MobiDB-lite"/>
    </source>
</evidence>
<proteinExistence type="predicted"/>
<keyword evidence="2" id="KW-0812">Transmembrane</keyword>
<dbReference type="Proteomes" id="UP001214415">
    <property type="component" value="Chromosome 6"/>
</dbReference>
<keyword evidence="2" id="KW-1133">Transmembrane helix</keyword>
<evidence type="ECO:0000313" key="4">
    <source>
        <dbReference type="Proteomes" id="UP001214415"/>
    </source>
</evidence>
<dbReference type="AlphaFoldDB" id="A0AAF0EFI6"/>
<reference evidence="3" key="1">
    <citation type="submission" date="2023-03" db="EMBL/GenBank/DDBJ databases">
        <title>Mating type loci evolution in Malassezia.</title>
        <authorList>
            <person name="Coelho M.A."/>
        </authorList>
    </citation>
    <scope>NUCLEOTIDE SEQUENCE</scope>
    <source>
        <strain evidence="3">CBS 12830</strain>
    </source>
</reference>
<sequence length="140" mass="14626">MAFYGGYGDRHGSGLSPAERAGIGVAVGVACLIMIAIISMFMAKRRRLFTPHIRPGFNTGFYSQQPMGPSQPYVPPNQPPPAYPPPATDPNYASGTQHAPSNSGPYAPPPGPPPSDNAYNPPLDPPPATYPPPAGPPPNP</sequence>
<accession>A0AAF0EFI6</accession>
<feature type="compositionally biased region" description="Pro residues" evidence="1">
    <location>
        <begin position="72"/>
        <end position="88"/>
    </location>
</feature>
<feature type="transmembrane region" description="Helical" evidence="2">
    <location>
        <begin position="20"/>
        <end position="43"/>
    </location>
</feature>
<evidence type="ECO:0000313" key="3">
    <source>
        <dbReference type="EMBL" id="WFD24469.1"/>
    </source>
</evidence>